<dbReference type="GO" id="GO:0005886">
    <property type="term" value="C:plasma membrane"/>
    <property type="evidence" value="ECO:0007669"/>
    <property type="project" value="UniProtKB-SubCell"/>
</dbReference>
<proteinExistence type="predicted"/>
<dbReference type="AlphaFoldDB" id="A8F7I2"/>
<feature type="transmembrane region" description="Helical" evidence="1">
    <location>
        <begin position="189"/>
        <end position="209"/>
    </location>
</feature>
<reference evidence="2 3" key="2">
    <citation type="journal article" date="2009" name="Proc. Natl. Acad. Sci. U.S.A.">
        <title>On the chimeric nature, thermophilic origin, and phylogenetic placement of the Thermotogales.</title>
        <authorList>
            <person name="Zhaxybayeva O."/>
            <person name="Swithers K.S."/>
            <person name="Lapierre P."/>
            <person name="Fournier G.P."/>
            <person name="Bickhart D.M."/>
            <person name="DeBoy R.T."/>
            <person name="Nelson K.E."/>
            <person name="Nesbo C.L."/>
            <person name="Doolittle W.F."/>
            <person name="Gogarten J.P."/>
            <person name="Noll K.M."/>
        </authorList>
    </citation>
    <scope>NUCLEOTIDE SEQUENCE [LARGE SCALE GENOMIC DNA]</scope>
    <source>
        <strain evidence="3">ATCC BAA-301 / DSM 14385 / NBRC 107922 / TMO</strain>
    </source>
</reference>
<feature type="transmembrane region" description="Helical" evidence="1">
    <location>
        <begin position="155"/>
        <end position="177"/>
    </location>
</feature>
<reference evidence="2 3" key="1">
    <citation type="submission" date="2007-08" db="EMBL/GenBank/DDBJ databases">
        <title>Complete sequence of Thermotoga lettingae TMO.</title>
        <authorList>
            <consortium name="US DOE Joint Genome Institute"/>
            <person name="Copeland A."/>
            <person name="Lucas S."/>
            <person name="Lapidus A."/>
            <person name="Barry K."/>
            <person name="Glavina del Rio T."/>
            <person name="Dalin E."/>
            <person name="Tice H."/>
            <person name="Pitluck S."/>
            <person name="Foster B."/>
            <person name="Bruce D."/>
            <person name="Schmutz J."/>
            <person name="Larimer F."/>
            <person name="Land M."/>
            <person name="Hauser L."/>
            <person name="Kyrpides N."/>
            <person name="Mikhailova N."/>
            <person name="Nelson K."/>
            <person name="Gogarten J.P."/>
            <person name="Noll K."/>
            <person name="Richardson P."/>
        </authorList>
    </citation>
    <scope>NUCLEOTIDE SEQUENCE [LARGE SCALE GENOMIC DNA]</scope>
    <source>
        <strain evidence="3">ATCC BAA-301 / DSM 14385 / NBRC 107922 / TMO</strain>
    </source>
</reference>
<dbReference type="EMBL" id="CP000812">
    <property type="protein sequence ID" value="ABV34116.1"/>
    <property type="molecule type" value="Genomic_DNA"/>
</dbReference>
<dbReference type="RefSeq" id="WP_012003592.1">
    <property type="nucleotide sequence ID" value="NC_009828.1"/>
</dbReference>
<dbReference type="eggNOG" id="COG1277">
    <property type="taxonomic scope" value="Bacteria"/>
</dbReference>
<dbReference type="GO" id="GO:0140359">
    <property type="term" value="F:ABC-type transporter activity"/>
    <property type="evidence" value="ECO:0007669"/>
    <property type="project" value="InterPro"/>
</dbReference>
<protein>
    <submittedName>
        <fullName evidence="2">Putative ABC-2 type transport system permease protein</fullName>
    </submittedName>
</protein>
<dbReference type="PANTHER" id="PTHR37305:SF1">
    <property type="entry name" value="MEMBRANE PROTEIN"/>
    <property type="match status" value="1"/>
</dbReference>
<feature type="transmembrane region" description="Helical" evidence="1">
    <location>
        <begin position="229"/>
        <end position="250"/>
    </location>
</feature>
<dbReference type="PANTHER" id="PTHR37305">
    <property type="entry name" value="INTEGRAL MEMBRANE PROTEIN-RELATED"/>
    <property type="match status" value="1"/>
</dbReference>
<organism evidence="2 3">
    <name type="scientific">Pseudothermotoga lettingae (strain ATCC BAA-301 / DSM 14385 / NBRC 107922 / TMO)</name>
    <name type="common">Thermotoga lettingae</name>
    <dbReference type="NCBI Taxonomy" id="416591"/>
    <lineage>
        <taxon>Bacteria</taxon>
        <taxon>Thermotogati</taxon>
        <taxon>Thermotogota</taxon>
        <taxon>Thermotogae</taxon>
        <taxon>Thermotogales</taxon>
        <taxon>Thermotogaceae</taxon>
        <taxon>Pseudothermotoga</taxon>
    </lineage>
</organism>
<feature type="transmembrane region" description="Helical" evidence="1">
    <location>
        <begin position="80"/>
        <end position="97"/>
    </location>
</feature>
<name>A8F7I2_PSELT</name>
<keyword evidence="1" id="KW-0472">Membrane</keyword>
<dbReference type="KEGG" id="tle:Tlet_1561"/>
<feature type="transmembrane region" description="Helical" evidence="1">
    <location>
        <begin position="12"/>
        <end position="31"/>
    </location>
</feature>
<accession>A8F7I2</accession>
<keyword evidence="1" id="KW-1133">Transmembrane helix</keyword>
<evidence type="ECO:0000313" key="3">
    <source>
        <dbReference type="Proteomes" id="UP000002016"/>
    </source>
</evidence>
<feature type="transmembrane region" description="Helical" evidence="1">
    <location>
        <begin position="118"/>
        <end position="143"/>
    </location>
</feature>
<dbReference type="Pfam" id="PF12679">
    <property type="entry name" value="ABC2_membrane_2"/>
    <property type="match status" value="1"/>
</dbReference>
<dbReference type="Proteomes" id="UP000002016">
    <property type="component" value="Chromosome"/>
</dbReference>
<dbReference type="HOGENOM" id="CLU_097947_0_0_0"/>
<gene>
    <name evidence="2" type="ordered locus">Tlet_1561</name>
</gene>
<sequence length="255" mass="29304">MMLKKEFYDMRLRTFVILFLGIGLFFTLAPLQNITVEMLKQYSQAENLPKSLEKFFPKGIVENLSDWNFYIYSQWFGKNLGQMIPILAIIMAFPLFSRENENGTIEFLLARRSRKEIFLSKSLLASFVLFSQMIVFSLLPGIYSLVANKDLAYRYLPAFVVHTVVGAFFWFSVTLFLSVLSSDQVKPILISFGLLAATTVAGMIKPLRFLNTYSYILGSEIFQSGKMNLPYTSGLLCITVVLFVISYFTFLKREY</sequence>
<evidence type="ECO:0000313" key="2">
    <source>
        <dbReference type="EMBL" id="ABV34116.1"/>
    </source>
</evidence>
<evidence type="ECO:0000256" key="1">
    <source>
        <dbReference type="SAM" id="Phobius"/>
    </source>
</evidence>
<keyword evidence="1" id="KW-0812">Transmembrane</keyword>
<keyword evidence="3" id="KW-1185">Reference proteome</keyword>
<dbReference type="STRING" id="416591.Tlet_1561"/>